<keyword evidence="2" id="KW-0812">Transmembrane</keyword>
<dbReference type="EMBL" id="WHJF01000011">
    <property type="protein sequence ID" value="NHZ61957.1"/>
    <property type="molecule type" value="Genomic_DNA"/>
</dbReference>
<keyword evidence="2" id="KW-0472">Membrane</keyword>
<feature type="transmembrane region" description="Helical" evidence="2">
    <location>
        <begin position="108"/>
        <end position="126"/>
    </location>
</feature>
<feature type="region of interest" description="Disordered" evidence="1">
    <location>
        <begin position="1"/>
        <end position="22"/>
    </location>
</feature>
<protein>
    <submittedName>
        <fullName evidence="3">Uncharacterized protein</fullName>
    </submittedName>
</protein>
<evidence type="ECO:0000313" key="3">
    <source>
        <dbReference type="EMBL" id="NHZ61957.1"/>
    </source>
</evidence>
<name>A0ABX0MRG7_9BURK</name>
<proteinExistence type="predicted"/>
<dbReference type="RefSeq" id="WP_167236178.1">
    <property type="nucleotide sequence ID" value="NZ_WHJF01000011.1"/>
</dbReference>
<reference evidence="3 4" key="1">
    <citation type="submission" date="2019-10" db="EMBL/GenBank/DDBJ databases">
        <title>Taxonomy of Antarctic Massilia spp.: description of Massilia rubra sp. nov., Massilia aquatica sp. nov., Massilia mucilaginosa sp. nov., Massilia frigida sp. nov. isolated from streams, lakes and regoliths.</title>
        <authorList>
            <person name="Holochova P."/>
            <person name="Sedlacek I."/>
            <person name="Kralova S."/>
            <person name="Maslanova I."/>
            <person name="Busse H.-J."/>
            <person name="Stankova E."/>
            <person name="Vrbovska V."/>
            <person name="Kovarovic V."/>
            <person name="Bartak M."/>
            <person name="Svec P."/>
            <person name="Pantucek R."/>
        </authorList>
    </citation>
    <scope>NUCLEOTIDE SEQUENCE [LARGE SCALE GENOMIC DNA]</scope>
    <source>
        <strain evidence="3 4">CCM 8694</strain>
    </source>
</reference>
<feature type="compositionally biased region" description="Basic residues" evidence="1">
    <location>
        <begin position="1"/>
        <end position="17"/>
    </location>
</feature>
<comment type="caution">
    <text evidence="3">The sequence shown here is derived from an EMBL/GenBank/DDBJ whole genome shotgun (WGS) entry which is preliminary data.</text>
</comment>
<dbReference type="Proteomes" id="UP000610594">
    <property type="component" value="Unassembled WGS sequence"/>
</dbReference>
<sequence length="230" mass="25522">MTVPRSRRLRQKGKRVRSAQAQEVKAQALAARKAVKRPAPPAAPVILEWCAEHHDKNAPEDAPPRFPALSFITERPYKTTFVLVHVFFFGALLASGKTQAWFANNTGAAVAWFMVAGTIGLGMICGQSLGNVTFYQIDLEGERIVLHLPGSADRIRIMRLSFDAITSVCPFQYSSYNSPCGIDISYLDDRLKLRKVRVPNVVPETLVDAHMDALRPALGYKIEETVCHDT</sequence>
<gene>
    <name evidence="3" type="ORF">F1735_06515</name>
</gene>
<organism evidence="3 4">
    <name type="scientific">Massilia genomosp. 1</name>
    <dbReference type="NCBI Taxonomy" id="2609280"/>
    <lineage>
        <taxon>Bacteria</taxon>
        <taxon>Pseudomonadati</taxon>
        <taxon>Pseudomonadota</taxon>
        <taxon>Betaproteobacteria</taxon>
        <taxon>Burkholderiales</taxon>
        <taxon>Oxalobacteraceae</taxon>
        <taxon>Telluria group</taxon>
        <taxon>Massilia</taxon>
    </lineage>
</organism>
<feature type="transmembrane region" description="Helical" evidence="2">
    <location>
        <begin position="81"/>
        <end position="102"/>
    </location>
</feature>
<evidence type="ECO:0000313" key="4">
    <source>
        <dbReference type="Proteomes" id="UP000610594"/>
    </source>
</evidence>
<keyword evidence="4" id="KW-1185">Reference proteome</keyword>
<evidence type="ECO:0000256" key="2">
    <source>
        <dbReference type="SAM" id="Phobius"/>
    </source>
</evidence>
<accession>A0ABX0MRG7</accession>
<keyword evidence="2" id="KW-1133">Transmembrane helix</keyword>
<evidence type="ECO:0000256" key="1">
    <source>
        <dbReference type="SAM" id="MobiDB-lite"/>
    </source>
</evidence>